<dbReference type="Pfam" id="PF02891">
    <property type="entry name" value="zf-MIZ"/>
    <property type="match status" value="1"/>
</dbReference>
<dbReference type="GO" id="GO:0061665">
    <property type="term" value="F:SUMO ligase activity"/>
    <property type="evidence" value="ECO:0007669"/>
    <property type="project" value="TreeGrafter"/>
</dbReference>
<dbReference type="AlphaFoldDB" id="A0A0N5CC79"/>
<evidence type="ECO:0000256" key="6">
    <source>
        <dbReference type="ARBA" id="ARBA00022771"/>
    </source>
</evidence>
<organism evidence="14 15">
    <name type="scientific">Strongyloides papillosus</name>
    <name type="common">Intestinal threadworm</name>
    <dbReference type="NCBI Taxonomy" id="174720"/>
    <lineage>
        <taxon>Eukaryota</taxon>
        <taxon>Metazoa</taxon>
        <taxon>Ecdysozoa</taxon>
        <taxon>Nematoda</taxon>
        <taxon>Chromadorea</taxon>
        <taxon>Rhabditida</taxon>
        <taxon>Tylenchina</taxon>
        <taxon>Panagrolaimomorpha</taxon>
        <taxon>Strongyloidoidea</taxon>
        <taxon>Strongyloididae</taxon>
        <taxon>Strongyloides</taxon>
    </lineage>
</organism>
<dbReference type="UniPathway" id="UPA00886"/>
<dbReference type="GO" id="GO:0016925">
    <property type="term" value="P:protein sumoylation"/>
    <property type="evidence" value="ECO:0007669"/>
    <property type="project" value="UniProtKB-UniPathway"/>
</dbReference>
<proteinExistence type="inferred from homology"/>
<dbReference type="PROSITE" id="PS50800">
    <property type="entry name" value="SAP"/>
    <property type="match status" value="1"/>
</dbReference>
<comment type="similarity">
    <text evidence="3">Belongs to the PIAS family.</text>
</comment>
<dbReference type="GO" id="GO:0008270">
    <property type="term" value="F:zinc ion binding"/>
    <property type="evidence" value="ECO:0007669"/>
    <property type="project" value="UniProtKB-KW"/>
</dbReference>
<evidence type="ECO:0000256" key="8">
    <source>
        <dbReference type="ARBA" id="ARBA00022833"/>
    </source>
</evidence>
<protein>
    <submittedName>
        <fullName evidence="15">SP-RING-type domain-containing protein</fullName>
    </submittedName>
</protein>
<keyword evidence="8" id="KW-0862">Zinc</keyword>
<evidence type="ECO:0000313" key="15">
    <source>
        <dbReference type="WBParaSite" id="SPAL_0001548800.1"/>
    </source>
</evidence>
<dbReference type="SUPFAM" id="SSF68906">
    <property type="entry name" value="SAP domain"/>
    <property type="match status" value="1"/>
</dbReference>
<dbReference type="GO" id="GO:0000785">
    <property type="term" value="C:chromatin"/>
    <property type="evidence" value="ECO:0007669"/>
    <property type="project" value="TreeGrafter"/>
</dbReference>
<dbReference type="PROSITE" id="PS51044">
    <property type="entry name" value="ZF_SP_RING"/>
    <property type="match status" value="1"/>
</dbReference>
<feature type="domain" description="SAP" evidence="12">
    <location>
        <begin position="15"/>
        <end position="49"/>
    </location>
</feature>
<keyword evidence="5" id="KW-0479">Metal-binding</keyword>
<accession>A0A0N5CC79</accession>
<feature type="region of interest" description="Disordered" evidence="11">
    <location>
        <begin position="472"/>
        <end position="495"/>
    </location>
</feature>
<feature type="region of interest" description="Disordered" evidence="11">
    <location>
        <begin position="408"/>
        <end position="447"/>
    </location>
</feature>
<feature type="domain" description="SP-RING-type" evidence="13">
    <location>
        <begin position="293"/>
        <end position="374"/>
    </location>
</feature>
<dbReference type="InterPro" id="IPR004181">
    <property type="entry name" value="Znf_MIZ"/>
</dbReference>
<keyword evidence="6 10" id="KW-0863">Zinc-finger</keyword>
<evidence type="ECO:0000256" key="10">
    <source>
        <dbReference type="PROSITE-ProRule" id="PRU00452"/>
    </source>
</evidence>
<dbReference type="InterPro" id="IPR013083">
    <property type="entry name" value="Znf_RING/FYVE/PHD"/>
</dbReference>
<evidence type="ECO:0000259" key="13">
    <source>
        <dbReference type="PROSITE" id="PS51044"/>
    </source>
</evidence>
<dbReference type="STRING" id="174720.A0A0N5CC79"/>
<dbReference type="Gene3D" id="3.30.40.10">
    <property type="entry name" value="Zinc/RING finger domain, C3HC4 (zinc finger)"/>
    <property type="match status" value="1"/>
</dbReference>
<keyword evidence="9" id="KW-0539">Nucleus</keyword>
<dbReference type="Proteomes" id="UP000046392">
    <property type="component" value="Unplaced"/>
</dbReference>
<evidence type="ECO:0000256" key="3">
    <source>
        <dbReference type="ARBA" id="ARBA00005383"/>
    </source>
</evidence>
<comment type="subcellular location">
    <subcellularLocation>
        <location evidence="1">Nucleus</location>
    </subcellularLocation>
</comment>
<comment type="pathway">
    <text evidence="2">Protein modification; protein sumoylation.</text>
</comment>
<feature type="compositionally biased region" description="Acidic residues" evidence="11">
    <location>
        <begin position="411"/>
        <end position="431"/>
    </location>
</feature>
<evidence type="ECO:0000256" key="11">
    <source>
        <dbReference type="SAM" id="MobiDB-lite"/>
    </source>
</evidence>
<evidence type="ECO:0000256" key="5">
    <source>
        <dbReference type="ARBA" id="ARBA00022723"/>
    </source>
</evidence>
<dbReference type="PANTHER" id="PTHR10782">
    <property type="entry name" value="ZINC FINGER MIZ DOMAIN-CONTAINING PROTEIN"/>
    <property type="match status" value="1"/>
</dbReference>
<keyword evidence="4" id="KW-0808">Transferase</keyword>
<dbReference type="GO" id="GO:0005634">
    <property type="term" value="C:nucleus"/>
    <property type="evidence" value="ECO:0007669"/>
    <property type="project" value="UniProtKB-SubCell"/>
</dbReference>
<evidence type="ECO:0000256" key="7">
    <source>
        <dbReference type="ARBA" id="ARBA00022786"/>
    </source>
</evidence>
<dbReference type="WBParaSite" id="SPAL_0001548800.1">
    <property type="protein sequence ID" value="SPAL_0001548800.1"/>
    <property type="gene ID" value="SPAL_0001548800"/>
</dbReference>
<dbReference type="PANTHER" id="PTHR10782:SF4">
    <property type="entry name" value="TONALLI, ISOFORM E"/>
    <property type="match status" value="1"/>
</dbReference>
<keyword evidence="14" id="KW-1185">Reference proteome</keyword>
<evidence type="ECO:0000256" key="9">
    <source>
        <dbReference type="ARBA" id="ARBA00023242"/>
    </source>
</evidence>
<keyword evidence="7" id="KW-0833">Ubl conjugation pathway</keyword>
<evidence type="ECO:0000259" key="12">
    <source>
        <dbReference type="PROSITE" id="PS50800"/>
    </source>
</evidence>
<sequence>MIDKDTLKICKDLILGKFKVEDLKFCLQNLGCNTYGRKDDLQRRLKTALDSTRLQKETAKVVLLRGSILTNFPSFPRECFIETPVPRVSVSSSLRSANSEVYTGDRSMKKLYFHENIVNISPWQRSTSSDINNTVFINCIIPSNISISSLASTKTQVAQNCVLLRSSKLLMSNDNTPHEDTYPVLMRMFVNGCDYTNLLPREICYSSIDRKNRLSIPTVLNEALLANPENIRNNKPYKIELRFDSAANRDDRFIFGIFTSTQRTVKEICAEIINREKLDFIRFSRDLKKFMSTSGDIQLEFAKISLLSSTTRRRIRIPFRGKYCNHLNPDDLEDYIEINRNSEAWKCKICKAACTPDDISVDEFYMEILSKHKRAEEIELYPDMSYKLFGGDESKSLDKPMPLKRRKTDEEIIVIDSDEDEEEEDDDDDSNIQEPIPTKIESVKNTNVEQHTNTNVQLPTIPQKHIECITIDDSSDEEEPPQKKNRCNGGEASNNHILQPTLFSNTFKVSGPQFPSDGFSSDDSDKSDTCDNDLFVVLEDEDSVVTTNEIAVTKICPVFEQFIKNINDKNPCNSTNLYFEYQDSEDLVCNANIPGASKVLTQGSTISKNFIETDKLINLYKNGNSPMVKDYFKTKNDETLSVLDEFINNVEKTMGFIPPPSY</sequence>
<evidence type="ECO:0000256" key="1">
    <source>
        <dbReference type="ARBA" id="ARBA00004123"/>
    </source>
</evidence>
<reference evidence="15" key="1">
    <citation type="submission" date="2017-02" db="UniProtKB">
        <authorList>
            <consortium name="WormBaseParasite"/>
        </authorList>
    </citation>
    <scope>IDENTIFICATION</scope>
</reference>
<name>A0A0N5CC79_STREA</name>
<evidence type="ECO:0000256" key="2">
    <source>
        <dbReference type="ARBA" id="ARBA00004718"/>
    </source>
</evidence>
<dbReference type="InterPro" id="IPR003034">
    <property type="entry name" value="SAP_dom"/>
</dbReference>
<evidence type="ECO:0000313" key="14">
    <source>
        <dbReference type="Proteomes" id="UP000046392"/>
    </source>
</evidence>
<dbReference type="SMART" id="SM00513">
    <property type="entry name" value="SAP"/>
    <property type="match status" value="1"/>
</dbReference>
<dbReference type="InterPro" id="IPR036361">
    <property type="entry name" value="SAP_dom_sf"/>
</dbReference>
<evidence type="ECO:0000256" key="4">
    <source>
        <dbReference type="ARBA" id="ARBA00022679"/>
    </source>
</evidence>